<evidence type="ECO:0000313" key="2">
    <source>
        <dbReference type="Proteomes" id="UP000239590"/>
    </source>
</evidence>
<keyword evidence="2" id="KW-1185">Reference proteome</keyword>
<proteinExistence type="predicted"/>
<reference evidence="2" key="1">
    <citation type="submission" date="2018-02" db="EMBL/GenBank/DDBJ databases">
        <title>Genome sequencing of Solimonas sp. HR-BB.</title>
        <authorList>
            <person name="Lee Y."/>
            <person name="Jeon C.O."/>
        </authorList>
    </citation>
    <scope>NUCLEOTIDE SEQUENCE [LARGE SCALE GENOMIC DNA]</scope>
    <source>
        <strain evidence="2">HR-U</strain>
    </source>
</reference>
<sequence length="163" mass="18353">MLLFSSLLYAQRTSRFESSLFVEKFNYFIRGRTVDPGPDWKGDYLPPQANGFRLTSVNGCVFKEMIHTGLGLSYARIAGINGMMAFADLRADFSTQRFIPYFYLNPGYSHFWNQYESGTATFLLETGLGAGYRLKGKSRILASVGLLGMQQRGYLTGKIGFTF</sequence>
<evidence type="ECO:0008006" key="3">
    <source>
        <dbReference type="Google" id="ProtNLM"/>
    </source>
</evidence>
<accession>A0A2S7IHP3</accession>
<comment type="caution">
    <text evidence="1">The sequence shown here is derived from an EMBL/GenBank/DDBJ whole genome shotgun (WGS) entry which is preliminary data.</text>
</comment>
<protein>
    <recommendedName>
        <fullName evidence="3">Outer membrane protein beta-barrel domain-containing protein</fullName>
    </recommendedName>
</protein>
<dbReference type="EMBL" id="PTRA01000005">
    <property type="protein sequence ID" value="PQA55079.1"/>
    <property type="molecule type" value="Genomic_DNA"/>
</dbReference>
<name>A0A2S7IHP3_9BACT</name>
<dbReference type="Proteomes" id="UP000239590">
    <property type="component" value="Unassembled WGS sequence"/>
</dbReference>
<evidence type="ECO:0000313" key="1">
    <source>
        <dbReference type="EMBL" id="PQA55079.1"/>
    </source>
</evidence>
<gene>
    <name evidence="1" type="ORF">C5O19_21285</name>
</gene>
<organism evidence="1 2">
    <name type="scientific">Siphonobacter curvatus</name>
    <dbReference type="NCBI Taxonomy" id="2094562"/>
    <lineage>
        <taxon>Bacteria</taxon>
        <taxon>Pseudomonadati</taxon>
        <taxon>Bacteroidota</taxon>
        <taxon>Cytophagia</taxon>
        <taxon>Cytophagales</taxon>
        <taxon>Cytophagaceae</taxon>
        <taxon>Siphonobacter</taxon>
    </lineage>
</organism>
<dbReference type="AlphaFoldDB" id="A0A2S7IHP3"/>